<sequence>MHVHEPIDEYTSHLRRDAASLQIVLPDILRSFQLSQVHVHIIHMLRYHLRIVYVIFVNVIYSQSRICCKNGYFCLRNHQICFHGHWLQYIQGRGSLLPMQCPLWLCDGIIIPLQRSRTAPRVGNHVPNIPQNITTPFLRGPQNILSASNSI</sequence>
<proteinExistence type="predicted"/>
<dbReference type="EMBL" id="HACA01001375">
    <property type="protein sequence ID" value="CDW18736.1"/>
    <property type="molecule type" value="Transcribed_RNA"/>
</dbReference>
<name>A0A0K2SZS5_LEPSM</name>
<dbReference type="AlphaFoldDB" id="A0A0K2SZS5"/>
<reference evidence="1" key="1">
    <citation type="submission" date="2014-05" db="EMBL/GenBank/DDBJ databases">
        <authorList>
            <person name="Chronopoulou M."/>
        </authorList>
    </citation>
    <scope>NUCLEOTIDE SEQUENCE</scope>
    <source>
        <tissue evidence="1">Whole organism</tissue>
    </source>
</reference>
<evidence type="ECO:0000313" key="1">
    <source>
        <dbReference type="EMBL" id="CDW18736.1"/>
    </source>
</evidence>
<organism evidence="1">
    <name type="scientific">Lepeophtheirus salmonis</name>
    <name type="common">Salmon louse</name>
    <name type="synonym">Caligus salmonis</name>
    <dbReference type="NCBI Taxonomy" id="72036"/>
    <lineage>
        <taxon>Eukaryota</taxon>
        <taxon>Metazoa</taxon>
        <taxon>Ecdysozoa</taxon>
        <taxon>Arthropoda</taxon>
        <taxon>Crustacea</taxon>
        <taxon>Multicrustacea</taxon>
        <taxon>Hexanauplia</taxon>
        <taxon>Copepoda</taxon>
        <taxon>Siphonostomatoida</taxon>
        <taxon>Caligidae</taxon>
        <taxon>Lepeophtheirus</taxon>
    </lineage>
</organism>
<protein>
    <submittedName>
        <fullName evidence="1">Uncharacterized protein</fullName>
    </submittedName>
</protein>
<accession>A0A0K2SZS5</accession>